<name>A8XWJ9_CAEBR</name>
<feature type="domain" description="G-protein coupled receptors family 1 profile" evidence="6">
    <location>
        <begin position="236"/>
        <end position="485"/>
    </location>
</feature>
<evidence type="ECO:0000313" key="7">
    <source>
        <dbReference type="EMBL" id="CAP37018.2"/>
    </source>
</evidence>
<accession>A8XWJ9</accession>
<evidence type="ECO:0000313" key="8">
    <source>
        <dbReference type="Proteomes" id="UP000008549"/>
    </source>
</evidence>
<dbReference type="OMA" id="ENERTNY"/>
<reference evidence="7 8" key="2">
    <citation type="journal article" date="2011" name="PLoS Genet.">
        <title>Caenorhabditis briggsae recombinant inbred line genotypes reveal inter-strain incompatibility and the evolution of recombination.</title>
        <authorList>
            <person name="Ross J.A."/>
            <person name="Koboldt D.C."/>
            <person name="Staisch J.E."/>
            <person name="Chamberlin H.M."/>
            <person name="Gupta B.P."/>
            <person name="Miller R.D."/>
            <person name="Baird S.E."/>
            <person name="Haag E.S."/>
        </authorList>
    </citation>
    <scope>NUCLEOTIDE SEQUENCE [LARGE SCALE GENOMIC DNA]</scope>
    <source>
        <strain evidence="7 8">AF16</strain>
    </source>
</reference>
<dbReference type="InterPro" id="IPR017452">
    <property type="entry name" value="GPCR_Rhodpsn_7TM"/>
</dbReference>
<reference evidence="7 8" key="1">
    <citation type="journal article" date="2003" name="PLoS Biol.">
        <title>The genome sequence of Caenorhabditis briggsae: a platform for comparative genomics.</title>
        <authorList>
            <person name="Stein L.D."/>
            <person name="Bao Z."/>
            <person name="Blasiar D."/>
            <person name="Blumenthal T."/>
            <person name="Brent M.R."/>
            <person name="Chen N."/>
            <person name="Chinwalla A."/>
            <person name="Clarke L."/>
            <person name="Clee C."/>
            <person name="Coghlan A."/>
            <person name="Coulson A."/>
            <person name="D'Eustachio P."/>
            <person name="Fitch D.H."/>
            <person name="Fulton L.A."/>
            <person name="Fulton R.E."/>
            <person name="Griffiths-Jones S."/>
            <person name="Harris T.W."/>
            <person name="Hillier L.W."/>
            <person name="Kamath R."/>
            <person name="Kuwabara P.E."/>
            <person name="Mardis E.R."/>
            <person name="Marra M.A."/>
            <person name="Miner T.L."/>
            <person name="Minx P."/>
            <person name="Mullikin J.C."/>
            <person name="Plumb R.W."/>
            <person name="Rogers J."/>
            <person name="Schein J.E."/>
            <person name="Sohrmann M."/>
            <person name="Spieth J."/>
            <person name="Stajich J.E."/>
            <person name="Wei C."/>
            <person name="Willey D."/>
            <person name="Wilson R.K."/>
            <person name="Durbin R."/>
            <person name="Waterston R.H."/>
        </authorList>
    </citation>
    <scope>NUCLEOTIDE SEQUENCE [LARGE SCALE GENOMIC DNA]</scope>
    <source>
        <strain evidence="7 8">AF16</strain>
    </source>
</reference>
<feature type="transmembrane region" description="Helical" evidence="5">
    <location>
        <begin position="347"/>
        <end position="364"/>
    </location>
</feature>
<dbReference type="FunFam" id="1.20.1070.10:FF:000430">
    <property type="entry name" value="Serpentine Receptor, class V"/>
    <property type="match status" value="1"/>
</dbReference>
<comment type="subcellular location">
    <subcellularLocation>
        <location evidence="1">Membrane</location>
    </subcellularLocation>
</comment>
<evidence type="ECO:0000256" key="3">
    <source>
        <dbReference type="ARBA" id="ARBA00022989"/>
    </source>
</evidence>
<feature type="transmembrane region" description="Helical" evidence="5">
    <location>
        <begin position="141"/>
        <end position="162"/>
    </location>
</feature>
<keyword evidence="2 5" id="KW-0812">Transmembrane</keyword>
<dbReference type="WormBase" id="CBG19837">
    <property type="protein sequence ID" value="CBP48535"/>
    <property type="gene ID" value="WBGene00038989"/>
    <property type="gene designation" value="Cbr-srv-22"/>
</dbReference>
<proteinExistence type="predicted"/>
<feature type="transmembrane region" description="Helical" evidence="5">
    <location>
        <begin position="427"/>
        <end position="454"/>
    </location>
</feature>
<dbReference type="FunCoup" id="A8XWJ9">
    <property type="interactions" value="7"/>
</dbReference>
<dbReference type="SUPFAM" id="SSF81321">
    <property type="entry name" value="Family A G protein-coupled receptor-like"/>
    <property type="match status" value="2"/>
</dbReference>
<evidence type="ECO:0000313" key="9">
    <source>
        <dbReference type="WormBase" id="CBG19837"/>
    </source>
</evidence>
<feature type="transmembrane region" description="Helical" evidence="5">
    <location>
        <begin position="274"/>
        <end position="293"/>
    </location>
</feature>
<dbReference type="PANTHER" id="PTHR24224:SF12">
    <property type="entry name" value="G-PROTEIN COUPLED RECEPTORS FAMILY 1 PROFILE DOMAIN-CONTAINING PROTEIN-RELATED"/>
    <property type="match status" value="1"/>
</dbReference>
<feature type="transmembrane region" description="Helical" evidence="5">
    <location>
        <begin position="26"/>
        <end position="46"/>
    </location>
</feature>
<dbReference type="Proteomes" id="UP000008549">
    <property type="component" value="Unassembled WGS sequence"/>
</dbReference>
<evidence type="ECO:0000256" key="4">
    <source>
        <dbReference type="ARBA" id="ARBA00023136"/>
    </source>
</evidence>
<dbReference type="Gene3D" id="1.20.1070.10">
    <property type="entry name" value="Rhodopsin 7-helix transmembrane proteins"/>
    <property type="match status" value="2"/>
</dbReference>
<dbReference type="STRING" id="6238.A8XWJ9"/>
<dbReference type="InterPro" id="IPR019426">
    <property type="entry name" value="7TM_GPCR_serpentine_rcpt_Srv"/>
</dbReference>
<gene>
    <name evidence="9" type="primary">srv-22</name>
    <name evidence="7" type="synonym">Cbr-srv-22</name>
    <name evidence="9" type="ORF">CBG19837</name>
    <name evidence="7" type="ORF">CBG_19837</name>
</gene>
<feature type="transmembrane region" description="Helical" evidence="5">
    <location>
        <begin position="384"/>
        <end position="406"/>
    </location>
</feature>
<protein>
    <submittedName>
        <fullName evidence="7">Protein CBR-SRV-22</fullName>
    </submittedName>
</protein>
<keyword evidence="8" id="KW-1185">Reference proteome</keyword>
<evidence type="ECO:0000256" key="2">
    <source>
        <dbReference type="ARBA" id="ARBA00022692"/>
    </source>
</evidence>
<dbReference type="InterPro" id="IPR052665">
    <property type="entry name" value="Neuropeptide-GPCR"/>
</dbReference>
<feature type="transmembrane region" description="Helical" evidence="5">
    <location>
        <begin position="183"/>
        <end position="203"/>
    </location>
</feature>
<organism evidence="7 8">
    <name type="scientific">Caenorhabditis briggsae</name>
    <dbReference type="NCBI Taxonomy" id="6238"/>
    <lineage>
        <taxon>Eukaryota</taxon>
        <taxon>Metazoa</taxon>
        <taxon>Ecdysozoa</taxon>
        <taxon>Nematoda</taxon>
        <taxon>Chromadorea</taxon>
        <taxon>Rhabditida</taxon>
        <taxon>Rhabditina</taxon>
        <taxon>Rhabditomorpha</taxon>
        <taxon>Rhabditoidea</taxon>
        <taxon>Rhabditidae</taxon>
        <taxon>Peloderinae</taxon>
        <taxon>Caenorhabditis</taxon>
    </lineage>
</organism>
<evidence type="ECO:0000259" key="6">
    <source>
        <dbReference type="PROSITE" id="PS50262"/>
    </source>
</evidence>
<feature type="transmembrane region" description="Helical" evidence="5">
    <location>
        <begin position="223"/>
        <end position="245"/>
    </location>
</feature>
<dbReference type="EMBL" id="HE601481">
    <property type="protein sequence ID" value="CAP37018.2"/>
    <property type="molecule type" value="Genomic_DNA"/>
</dbReference>
<dbReference type="GO" id="GO:0016020">
    <property type="term" value="C:membrane"/>
    <property type="evidence" value="ECO:0000318"/>
    <property type="project" value="GO_Central"/>
</dbReference>
<dbReference type="Pfam" id="PF10323">
    <property type="entry name" value="7TM_GPCR_Srv"/>
    <property type="match status" value="2"/>
</dbReference>
<keyword evidence="4 5" id="KW-0472">Membrane</keyword>
<keyword evidence="3 5" id="KW-1133">Transmembrane helix</keyword>
<feature type="transmembrane region" description="Helical" evidence="5">
    <location>
        <begin position="100"/>
        <end position="121"/>
    </location>
</feature>
<dbReference type="HOGENOM" id="CLU_456535_0_0_1"/>
<feature type="transmembrane region" description="Helical" evidence="5">
    <location>
        <begin position="466"/>
        <end position="485"/>
    </location>
</feature>
<sequence length="525" mass="62114">MNPDTSDFDKAVDVKTNSASYQMPLVIYYVLFVFIFPAYIVILVCILKWRKRIVIFKSTFYTILIQHTIADILALLFYASQKFLYVTIPYFLFKYQRYRIAAVFYNGLYWFMTIHRFLIIVKPNLKMTQWTQKSKPWKVWILFWGPSIILSAVFFSDTEIGFDSLEKMLLAMDPEIISRYTRIIFLYLLVTCLVCLTTYAMIFKSIRIKSHSESNYFFNWWQMGVYALFFLFINPLSIFVFIFILKLRRQGGLFKTAFYTILIQQNIADFISQLFYSVHRFVFVILFHLIFYHPELKIAAIYYNGIYWCTIFRVNGILFMTIHRFLVIVKPVHKITWFIQQAKPWKIWSIFWLPSIILSLFYFMDPEIGFDSPENMSMSVDFSIVNILICLLYITCAACIVLYGSILQFIKEESHSISQIQKREIRLVFQVLLSFFAQFIFLIYFLIVHAYTLLDDNNGVVETRKYYPIAYGTLSYITPFTILIFNKDVSRNIQNLISKKTKDGISESLGGSITVQRRNTGTMLI</sequence>
<dbReference type="InParanoid" id="A8XWJ9"/>
<dbReference type="PROSITE" id="PS50262">
    <property type="entry name" value="G_PROTEIN_RECEP_F1_2"/>
    <property type="match status" value="1"/>
</dbReference>
<dbReference type="AlphaFoldDB" id="A8XWJ9"/>
<evidence type="ECO:0000256" key="1">
    <source>
        <dbReference type="ARBA" id="ARBA00004370"/>
    </source>
</evidence>
<dbReference type="PANTHER" id="PTHR24224">
    <property type="entry name" value="CARDIOACCELERATORY PEPTIDE RECEPTOR-RELATED"/>
    <property type="match status" value="1"/>
</dbReference>
<dbReference type="eggNOG" id="ENOG502TFN9">
    <property type="taxonomic scope" value="Eukaryota"/>
</dbReference>
<feature type="transmembrane region" description="Helical" evidence="5">
    <location>
        <begin position="305"/>
        <end position="326"/>
    </location>
</feature>
<evidence type="ECO:0000256" key="5">
    <source>
        <dbReference type="SAM" id="Phobius"/>
    </source>
</evidence>